<keyword evidence="5 7" id="KW-1133">Transmembrane helix</keyword>
<reference evidence="9 10" key="1">
    <citation type="submission" date="2019-10" db="EMBL/GenBank/DDBJ databases">
        <title>Epibacterium sp. nov., isolated from seawater.</title>
        <authorList>
            <person name="Zhang X."/>
            <person name="Li N."/>
        </authorList>
    </citation>
    <scope>NUCLEOTIDE SEQUENCE [LARGE SCALE GENOMIC DNA]</scope>
    <source>
        <strain evidence="9 10">SM1969</strain>
    </source>
</reference>
<accession>A0A844B1C9</accession>
<evidence type="ECO:0000256" key="7">
    <source>
        <dbReference type="SAM" id="Phobius"/>
    </source>
</evidence>
<proteinExistence type="inferred from homology"/>
<dbReference type="EMBL" id="WIXK01000011">
    <property type="protein sequence ID" value="MQY44132.1"/>
    <property type="molecule type" value="Genomic_DNA"/>
</dbReference>
<dbReference type="Pfam" id="PF01694">
    <property type="entry name" value="Rhomboid"/>
    <property type="match status" value="1"/>
</dbReference>
<dbReference type="AlphaFoldDB" id="A0A844B1C9"/>
<dbReference type="PANTHER" id="PTHR43731:SF14">
    <property type="entry name" value="PRESENILIN-ASSOCIATED RHOMBOID-LIKE PROTEIN, MITOCHONDRIAL"/>
    <property type="match status" value="1"/>
</dbReference>
<name>A0A844B1C9_9RHOB</name>
<dbReference type="InterPro" id="IPR050925">
    <property type="entry name" value="Rhomboid_protease_S54"/>
</dbReference>
<dbReference type="Gene3D" id="1.20.1540.10">
    <property type="entry name" value="Rhomboid-like"/>
    <property type="match status" value="1"/>
</dbReference>
<evidence type="ECO:0000256" key="2">
    <source>
        <dbReference type="ARBA" id="ARBA00009045"/>
    </source>
</evidence>
<comment type="similarity">
    <text evidence="2">Belongs to the peptidase S54 family.</text>
</comment>
<evidence type="ECO:0000256" key="3">
    <source>
        <dbReference type="ARBA" id="ARBA00022692"/>
    </source>
</evidence>
<comment type="subcellular location">
    <subcellularLocation>
        <location evidence="1">Membrane</location>
        <topology evidence="1">Multi-pass membrane protein</topology>
    </subcellularLocation>
</comment>
<evidence type="ECO:0000313" key="9">
    <source>
        <dbReference type="EMBL" id="MQY44132.1"/>
    </source>
</evidence>
<sequence length="219" mass="23946">MSELPAISSRPRRRYALLLWGLIALCCLPELVFLAADQGWIAAGPWRSLALQNAAFWTGILHNWRPNYALQPWVMFVSYGFLHADLWHLLGNMLVLAILGRMVLLRAGAFGFCVIYLMSLLMGAATFALLSASVQPMVGASGALFGLIGAWQLWQWRALSGESRWGVVRVMLWLIALNVIMGLLQPGGVAWETHLGGYLGGGLAALLLSLSGKNSTKPR</sequence>
<feature type="transmembrane region" description="Helical" evidence="7">
    <location>
        <begin position="195"/>
        <end position="212"/>
    </location>
</feature>
<keyword evidence="3 7" id="KW-0812">Transmembrane</keyword>
<protein>
    <submittedName>
        <fullName evidence="9">Rhomboid family intramembrane serine protease</fullName>
    </submittedName>
</protein>
<dbReference type="RefSeq" id="WP_153549028.1">
    <property type="nucleotide sequence ID" value="NZ_WIXK01000011.1"/>
</dbReference>
<gene>
    <name evidence="9" type="ORF">GG681_15915</name>
</gene>
<feature type="transmembrane region" description="Helical" evidence="7">
    <location>
        <begin position="136"/>
        <end position="154"/>
    </location>
</feature>
<dbReference type="GO" id="GO:0006508">
    <property type="term" value="P:proteolysis"/>
    <property type="evidence" value="ECO:0007669"/>
    <property type="project" value="UniProtKB-KW"/>
</dbReference>
<keyword evidence="10" id="KW-1185">Reference proteome</keyword>
<dbReference type="InterPro" id="IPR022764">
    <property type="entry name" value="Peptidase_S54_rhomboid_dom"/>
</dbReference>
<feature type="transmembrane region" description="Helical" evidence="7">
    <location>
        <begin position="166"/>
        <end position="183"/>
    </location>
</feature>
<evidence type="ECO:0000259" key="8">
    <source>
        <dbReference type="Pfam" id="PF01694"/>
    </source>
</evidence>
<feature type="domain" description="Peptidase S54 rhomboid" evidence="8">
    <location>
        <begin position="73"/>
        <end position="209"/>
    </location>
</feature>
<dbReference type="GO" id="GO:0004252">
    <property type="term" value="F:serine-type endopeptidase activity"/>
    <property type="evidence" value="ECO:0007669"/>
    <property type="project" value="InterPro"/>
</dbReference>
<dbReference type="Proteomes" id="UP000436694">
    <property type="component" value="Unassembled WGS sequence"/>
</dbReference>
<dbReference type="GO" id="GO:0016020">
    <property type="term" value="C:membrane"/>
    <property type="evidence" value="ECO:0007669"/>
    <property type="project" value="UniProtKB-SubCell"/>
</dbReference>
<evidence type="ECO:0000256" key="6">
    <source>
        <dbReference type="ARBA" id="ARBA00023136"/>
    </source>
</evidence>
<evidence type="ECO:0000313" key="10">
    <source>
        <dbReference type="Proteomes" id="UP000436694"/>
    </source>
</evidence>
<keyword evidence="6 7" id="KW-0472">Membrane</keyword>
<dbReference type="SUPFAM" id="SSF144091">
    <property type="entry name" value="Rhomboid-like"/>
    <property type="match status" value="1"/>
</dbReference>
<keyword evidence="4" id="KW-0378">Hydrolase</keyword>
<evidence type="ECO:0000256" key="1">
    <source>
        <dbReference type="ARBA" id="ARBA00004141"/>
    </source>
</evidence>
<evidence type="ECO:0000256" key="4">
    <source>
        <dbReference type="ARBA" id="ARBA00022801"/>
    </source>
</evidence>
<keyword evidence="9" id="KW-0645">Protease</keyword>
<dbReference type="InterPro" id="IPR035952">
    <property type="entry name" value="Rhomboid-like_sf"/>
</dbReference>
<dbReference type="PANTHER" id="PTHR43731">
    <property type="entry name" value="RHOMBOID PROTEASE"/>
    <property type="match status" value="1"/>
</dbReference>
<feature type="transmembrane region" description="Helical" evidence="7">
    <location>
        <begin position="109"/>
        <end position="130"/>
    </location>
</feature>
<feature type="transmembrane region" description="Helical" evidence="7">
    <location>
        <begin position="73"/>
        <end position="97"/>
    </location>
</feature>
<organism evidence="9 10">
    <name type="scientific">Tritonibacter aquimaris</name>
    <dbReference type="NCBI Taxonomy" id="2663379"/>
    <lineage>
        <taxon>Bacteria</taxon>
        <taxon>Pseudomonadati</taxon>
        <taxon>Pseudomonadota</taxon>
        <taxon>Alphaproteobacteria</taxon>
        <taxon>Rhodobacterales</taxon>
        <taxon>Paracoccaceae</taxon>
        <taxon>Tritonibacter</taxon>
    </lineage>
</organism>
<evidence type="ECO:0000256" key="5">
    <source>
        <dbReference type="ARBA" id="ARBA00022989"/>
    </source>
</evidence>
<comment type="caution">
    <text evidence="9">The sequence shown here is derived from an EMBL/GenBank/DDBJ whole genome shotgun (WGS) entry which is preliminary data.</text>
</comment>